<proteinExistence type="predicted"/>
<dbReference type="Pfam" id="PF01208">
    <property type="entry name" value="URO-D"/>
    <property type="match status" value="1"/>
</dbReference>
<dbReference type="GO" id="GO:0032259">
    <property type="term" value="P:methylation"/>
    <property type="evidence" value="ECO:0007669"/>
    <property type="project" value="UniProtKB-KW"/>
</dbReference>
<reference evidence="2" key="1">
    <citation type="journal article" date="2022" name="Cell">
        <title>Design, construction, and in vivo augmentation of a complex gut microbiome.</title>
        <authorList>
            <person name="Cheng A.G."/>
            <person name="Ho P.Y."/>
            <person name="Aranda-Diaz A."/>
            <person name="Jain S."/>
            <person name="Yu F.B."/>
            <person name="Meng X."/>
            <person name="Wang M."/>
            <person name="Iakiviak M."/>
            <person name="Nagashima K."/>
            <person name="Zhao A."/>
            <person name="Murugkar P."/>
            <person name="Patil A."/>
            <person name="Atabakhsh K."/>
            <person name="Weakley A."/>
            <person name="Yan J."/>
            <person name="Brumbaugh A.R."/>
            <person name="Higginbottom S."/>
            <person name="Dimas A."/>
            <person name="Shiver A.L."/>
            <person name="Deutschbauer A."/>
            <person name="Neff N."/>
            <person name="Sonnenburg J.L."/>
            <person name="Huang K.C."/>
            <person name="Fischbach M.A."/>
        </authorList>
    </citation>
    <scope>NUCLEOTIDE SEQUENCE</scope>
    <source>
        <strain evidence="2">DSM 19829</strain>
    </source>
</reference>
<dbReference type="EMBL" id="CP102290">
    <property type="protein sequence ID" value="UWP58281.1"/>
    <property type="molecule type" value="Genomic_DNA"/>
</dbReference>
<evidence type="ECO:0000313" key="2">
    <source>
        <dbReference type="EMBL" id="UWP58281.1"/>
    </source>
</evidence>
<feature type="domain" description="Uroporphyrinogen decarboxylase (URO-D)" evidence="1">
    <location>
        <begin position="225"/>
        <end position="414"/>
    </location>
</feature>
<dbReference type="InterPro" id="IPR052024">
    <property type="entry name" value="Methanogen_methyltrans"/>
</dbReference>
<evidence type="ECO:0000259" key="1">
    <source>
        <dbReference type="Pfam" id="PF01208"/>
    </source>
</evidence>
<accession>A0ABY5VEG3</accession>
<sequence length="418" mass="47161">MTSKERIRTSFSHRQPDKMAVDFGGFCCSQMNALVVGELREYFGLGSEPVKIIDMSTMTGLVEPDLKDAMGSDVQALDPKYDTFGHANDNWKEWTYHGKSVLIPGNCAVDDDGKGGYYVYPMGDTSVPASGHMPANGFYFDNIMRSPEFDEETADPEDNAEDCQIISDEDLVYYRKKADEYRESKRALTAAPGYYALGDAANIPGPNIKNPRGIRSLSEWYMAPLLYPDYVHKVFELQTERAIASFERIYEVIGNDIDVMYICGTDFGTQRGPFVNPEIFREFYLPYYRKMNGWIHQHTEWKTLKHSCGGIFPILPLLIESEFDAVNPVQCSAAGMDPQALKDTYGKDILFWGGGVDTQKVLPFGKPEEVKEQVKRRCEIFSKDGGYIFNTIHIIQANTPTENIIAMLDAVKEFNGDQ</sequence>
<dbReference type="GO" id="GO:0008168">
    <property type="term" value="F:methyltransferase activity"/>
    <property type="evidence" value="ECO:0007669"/>
    <property type="project" value="UniProtKB-KW"/>
</dbReference>
<keyword evidence="2" id="KW-0808">Transferase</keyword>
<dbReference type="InterPro" id="IPR038071">
    <property type="entry name" value="UROD/MetE-like_sf"/>
</dbReference>
<dbReference type="PANTHER" id="PTHR47099">
    <property type="entry name" value="METHYLCOBAMIDE:COM METHYLTRANSFERASE MTBA"/>
    <property type="match status" value="1"/>
</dbReference>
<keyword evidence="2" id="KW-0489">Methyltransferase</keyword>
<dbReference type="Proteomes" id="UP001060164">
    <property type="component" value="Chromosome"/>
</dbReference>
<gene>
    <name evidence="2" type="ORF">NQ502_12930</name>
</gene>
<organism evidence="2 3">
    <name type="scientific">Ruminococcus gauvreauii</name>
    <dbReference type="NCBI Taxonomy" id="438033"/>
    <lineage>
        <taxon>Bacteria</taxon>
        <taxon>Bacillati</taxon>
        <taxon>Bacillota</taxon>
        <taxon>Clostridia</taxon>
        <taxon>Eubacteriales</taxon>
        <taxon>Oscillospiraceae</taxon>
        <taxon>Ruminococcus</taxon>
    </lineage>
</organism>
<keyword evidence="3" id="KW-1185">Reference proteome</keyword>
<evidence type="ECO:0000313" key="3">
    <source>
        <dbReference type="Proteomes" id="UP001060164"/>
    </source>
</evidence>
<dbReference type="PANTHER" id="PTHR47099:SF1">
    <property type="entry name" value="METHYLCOBAMIDE:COM METHYLTRANSFERASE MTBA"/>
    <property type="match status" value="1"/>
</dbReference>
<dbReference type="Gene3D" id="3.20.20.210">
    <property type="match status" value="1"/>
</dbReference>
<dbReference type="InterPro" id="IPR000257">
    <property type="entry name" value="Uroporphyrinogen_deCOase"/>
</dbReference>
<dbReference type="RefSeq" id="WP_044983556.1">
    <property type="nucleotide sequence ID" value="NZ_CABLBR010000037.1"/>
</dbReference>
<protein>
    <submittedName>
        <fullName evidence="2">Methyltransferase</fullName>
    </submittedName>
</protein>
<dbReference type="SUPFAM" id="SSF51726">
    <property type="entry name" value="UROD/MetE-like"/>
    <property type="match status" value="1"/>
</dbReference>
<name>A0ABY5VEG3_9FIRM</name>